<organism evidence="1 2">
    <name type="scientific">Cyclotella cryptica</name>
    <dbReference type="NCBI Taxonomy" id="29204"/>
    <lineage>
        <taxon>Eukaryota</taxon>
        <taxon>Sar</taxon>
        <taxon>Stramenopiles</taxon>
        <taxon>Ochrophyta</taxon>
        <taxon>Bacillariophyta</taxon>
        <taxon>Coscinodiscophyceae</taxon>
        <taxon>Thalassiosirophycidae</taxon>
        <taxon>Stephanodiscales</taxon>
        <taxon>Stephanodiscaceae</taxon>
        <taxon>Cyclotella</taxon>
    </lineage>
</organism>
<protein>
    <submittedName>
        <fullName evidence="1">Uncharacterized protein</fullName>
    </submittedName>
</protein>
<comment type="caution">
    <text evidence="1">The sequence shown here is derived from an EMBL/GenBank/DDBJ whole genome shotgun (WGS) entry which is preliminary data.</text>
</comment>
<evidence type="ECO:0000313" key="1">
    <source>
        <dbReference type="EMBL" id="KAL3787531.1"/>
    </source>
</evidence>
<dbReference type="EMBL" id="JABMIG020000173">
    <property type="protein sequence ID" value="KAL3787531.1"/>
    <property type="molecule type" value="Genomic_DNA"/>
</dbReference>
<name>A0ABD3PJM6_9STRA</name>
<reference evidence="1 2" key="1">
    <citation type="journal article" date="2020" name="G3 (Bethesda)">
        <title>Improved Reference Genome for Cyclotella cryptica CCMP332, a Model for Cell Wall Morphogenesis, Salinity Adaptation, and Lipid Production in Diatoms (Bacillariophyta).</title>
        <authorList>
            <person name="Roberts W.R."/>
            <person name="Downey K.M."/>
            <person name="Ruck E.C."/>
            <person name="Traller J.C."/>
            <person name="Alverson A.J."/>
        </authorList>
    </citation>
    <scope>NUCLEOTIDE SEQUENCE [LARGE SCALE GENOMIC DNA]</scope>
    <source>
        <strain evidence="1 2">CCMP332</strain>
    </source>
</reference>
<dbReference type="Proteomes" id="UP001516023">
    <property type="component" value="Unassembled WGS sequence"/>
</dbReference>
<accession>A0ABD3PJM6</accession>
<keyword evidence="2" id="KW-1185">Reference proteome</keyword>
<sequence>MYRAQSSRKQRYRFHEFIIRHMIRHKIKRARRRTLSSMISDECIRRDIFQRTQLYGTRRRLGTHRIGRIRDNGGRFGGLQFSSYALRQRRIPGRGSKPRLKAGIIVGFVSLISVKGRGRGGDIVGKDGGLVIGRGEEAVASALTVMRSRRTDQILCGRHFAFVEFIAGRCGQLEEIRRRDRTWSNRIKTIALPTRRLFWLGCRSLVEAALPTHWFRSIQRLDGMTRLLVPSFTVLNEEHIHFLTRTSQRHLILPRSGTSKVVPAGARMAITVSSRSEESKRIILGGLPIASTSPRFSSSSSSVFFVRLPKGLASRKSSKFPTQAI</sequence>
<dbReference type="AlphaFoldDB" id="A0ABD3PJM6"/>
<gene>
    <name evidence="1" type="ORF">HJC23_013740</name>
</gene>
<proteinExistence type="predicted"/>
<evidence type="ECO:0000313" key="2">
    <source>
        <dbReference type="Proteomes" id="UP001516023"/>
    </source>
</evidence>